<accession>A0A016VR42</accession>
<feature type="chain" id="PRO_5001490421" description="Chondroitin proteoglycan 4 domain-containing protein" evidence="1">
    <location>
        <begin position="20"/>
        <end position="234"/>
    </location>
</feature>
<evidence type="ECO:0008006" key="4">
    <source>
        <dbReference type="Google" id="ProtNLM"/>
    </source>
</evidence>
<dbReference type="OrthoDB" id="5774172at2759"/>
<name>A0A016VR42_9BILA</name>
<organism evidence="2 3">
    <name type="scientific">Ancylostoma ceylanicum</name>
    <dbReference type="NCBI Taxonomy" id="53326"/>
    <lineage>
        <taxon>Eukaryota</taxon>
        <taxon>Metazoa</taxon>
        <taxon>Ecdysozoa</taxon>
        <taxon>Nematoda</taxon>
        <taxon>Chromadorea</taxon>
        <taxon>Rhabditida</taxon>
        <taxon>Rhabditina</taxon>
        <taxon>Rhabditomorpha</taxon>
        <taxon>Strongyloidea</taxon>
        <taxon>Ancylostomatidae</taxon>
        <taxon>Ancylostomatinae</taxon>
        <taxon>Ancylostoma</taxon>
    </lineage>
</organism>
<dbReference type="Proteomes" id="UP000024635">
    <property type="component" value="Unassembled WGS sequence"/>
</dbReference>
<keyword evidence="1" id="KW-0732">Signal</keyword>
<protein>
    <recommendedName>
        <fullName evidence="4">Chondroitin proteoglycan 4 domain-containing protein</fullName>
    </recommendedName>
</protein>
<reference evidence="3" key="1">
    <citation type="journal article" date="2015" name="Nat. Genet.">
        <title>The genome and transcriptome of the zoonotic hookworm Ancylostoma ceylanicum identify infection-specific gene families.</title>
        <authorList>
            <person name="Schwarz E.M."/>
            <person name="Hu Y."/>
            <person name="Antoshechkin I."/>
            <person name="Miller M.M."/>
            <person name="Sternberg P.W."/>
            <person name="Aroian R.V."/>
        </authorList>
    </citation>
    <scope>NUCLEOTIDE SEQUENCE</scope>
    <source>
        <strain evidence="3">HY135</strain>
    </source>
</reference>
<proteinExistence type="predicted"/>
<dbReference type="Pfam" id="PF17266">
    <property type="entry name" value="DUF5332"/>
    <property type="match status" value="1"/>
</dbReference>
<evidence type="ECO:0000313" key="2">
    <source>
        <dbReference type="EMBL" id="EYC29791.1"/>
    </source>
</evidence>
<gene>
    <name evidence="2" type="primary">Acey_s0005.g2267</name>
    <name evidence="2" type="synonym">Acey-C29G2.6</name>
    <name evidence="2" type="ORF">Y032_0005g2267</name>
</gene>
<dbReference type="InterPro" id="IPR035161">
    <property type="entry name" value="DUF5332"/>
</dbReference>
<dbReference type="EMBL" id="JARK01001341">
    <property type="protein sequence ID" value="EYC29791.1"/>
    <property type="molecule type" value="Genomic_DNA"/>
</dbReference>
<keyword evidence="3" id="KW-1185">Reference proteome</keyword>
<sequence length="234" mass="26025">MIGQLFLFVLFLQFSYLRALSAPCRELLSCSIKKGCVNLPWLVSKMQNAEISEQMYNNIDAVSGIARIRHMSFYRATDYACIFSSGCPRECTACSLCHNSKLQLVEVLTGSKLKDDVQCHELINCATKCVSKSGSDLSAINHCLRHMCAYHCFNGSCPKCAAFITKVFNQMCISGDFRGRVKGFKVSSRMGNIAFSSEIIQQILRVNALNFSVKSCEQSSESSSMIKNELVVDD</sequence>
<dbReference type="PANTHER" id="PTHR38612:SF1">
    <property type="entry name" value="PROTEIN CBG06620"/>
    <property type="match status" value="1"/>
</dbReference>
<comment type="caution">
    <text evidence="2">The sequence shown here is derived from an EMBL/GenBank/DDBJ whole genome shotgun (WGS) entry which is preliminary data.</text>
</comment>
<feature type="signal peptide" evidence="1">
    <location>
        <begin position="1"/>
        <end position="19"/>
    </location>
</feature>
<evidence type="ECO:0000313" key="3">
    <source>
        <dbReference type="Proteomes" id="UP000024635"/>
    </source>
</evidence>
<dbReference type="AlphaFoldDB" id="A0A016VR42"/>
<evidence type="ECO:0000256" key="1">
    <source>
        <dbReference type="SAM" id="SignalP"/>
    </source>
</evidence>
<dbReference type="PANTHER" id="PTHR38612">
    <property type="entry name" value="PROTEIN DCT-5-RELATED"/>
    <property type="match status" value="1"/>
</dbReference>